<organism evidence="7 8">
    <name type="scientific">Sphaeramia orbicularis</name>
    <name type="common">orbiculate cardinalfish</name>
    <dbReference type="NCBI Taxonomy" id="375764"/>
    <lineage>
        <taxon>Eukaryota</taxon>
        <taxon>Metazoa</taxon>
        <taxon>Chordata</taxon>
        <taxon>Craniata</taxon>
        <taxon>Vertebrata</taxon>
        <taxon>Euteleostomi</taxon>
        <taxon>Actinopterygii</taxon>
        <taxon>Neopterygii</taxon>
        <taxon>Teleostei</taxon>
        <taxon>Neoteleostei</taxon>
        <taxon>Acanthomorphata</taxon>
        <taxon>Gobiaria</taxon>
        <taxon>Kurtiformes</taxon>
        <taxon>Apogonoidei</taxon>
        <taxon>Apogonidae</taxon>
        <taxon>Apogoninae</taxon>
        <taxon>Sphaeramia</taxon>
    </lineage>
</organism>
<dbReference type="AlphaFoldDB" id="A0A673CFK3"/>
<evidence type="ECO:0000256" key="4">
    <source>
        <dbReference type="ARBA" id="ARBA00023065"/>
    </source>
</evidence>
<dbReference type="PANTHER" id="PTHR10137">
    <property type="entry name" value="V-TYPE PROTON ATPASE SUBUNIT C"/>
    <property type="match status" value="1"/>
</dbReference>
<dbReference type="InterPro" id="IPR036132">
    <property type="entry name" value="Vac_ATP_synth_c_sf"/>
</dbReference>
<evidence type="ECO:0000256" key="2">
    <source>
        <dbReference type="ARBA" id="ARBA00022448"/>
    </source>
</evidence>
<keyword evidence="3 6" id="KW-0375">Hydrogen ion transport</keyword>
<dbReference type="Ensembl" id="ENSSORT00005054164.1">
    <property type="protein sequence ID" value="ENSSORP00005052910.1"/>
    <property type="gene ID" value="ENSSORG00005023833.1"/>
</dbReference>
<dbReference type="Gene3D" id="1.20.1460.10">
    <property type="entry name" value="subunit c (vma5p) of the yeast v-atpase, domain 2"/>
    <property type="match status" value="1"/>
</dbReference>
<accession>A0A673CFK3</accession>
<dbReference type="PANTHER" id="PTHR10137:SF4">
    <property type="entry name" value="V-TYPE PROTON ATPASE SUBUNIT C 2"/>
    <property type="match status" value="1"/>
</dbReference>
<dbReference type="Gene3D" id="3.30.70.1180">
    <property type="entry name" value="Vacuolar atp synthase subunit c, domain 1"/>
    <property type="match status" value="1"/>
</dbReference>
<keyword evidence="8" id="KW-1185">Reference proteome</keyword>
<evidence type="ECO:0000256" key="5">
    <source>
        <dbReference type="ARBA" id="ARBA00046006"/>
    </source>
</evidence>
<evidence type="ECO:0000313" key="8">
    <source>
        <dbReference type="Proteomes" id="UP000472271"/>
    </source>
</evidence>
<dbReference type="Gene3D" id="3.30.70.100">
    <property type="match status" value="1"/>
</dbReference>
<dbReference type="GO" id="GO:0005765">
    <property type="term" value="C:lysosomal membrane"/>
    <property type="evidence" value="ECO:0007669"/>
    <property type="project" value="TreeGrafter"/>
</dbReference>
<comment type="similarity">
    <text evidence="1 6">Belongs to the V-ATPase C subunit family.</text>
</comment>
<name>A0A673CFK3_9TELE</name>
<dbReference type="GO" id="GO:0046961">
    <property type="term" value="F:proton-transporting ATPase activity, rotational mechanism"/>
    <property type="evidence" value="ECO:0007669"/>
    <property type="project" value="InterPro"/>
</dbReference>
<dbReference type="CDD" id="cd14785">
    <property type="entry name" value="V-ATPase_C"/>
    <property type="match status" value="1"/>
</dbReference>
<dbReference type="GO" id="GO:0000221">
    <property type="term" value="C:vacuolar proton-transporting V-type ATPase, V1 domain"/>
    <property type="evidence" value="ECO:0007669"/>
    <property type="project" value="TreeGrafter"/>
</dbReference>
<gene>
    <name evidence="7" type="primary">LOC115414001</name>
</gene>
<keyword evidence="4 6" id="KW-0406">Ion transport</keyword>
<dbReference type="InParanoid" id="A0A673CFK3"/>
<protein>
    <recommendedName>
        <fullName evidence="6">V-type proton ATPase subunit C</fullName>
    </recommendedName>
</protein>
<reference evidence="7" key="1">
    <citation type="submission" date="2019-06" db="EMBL/GenBank/DDBJ databases">
        <authorList>
            <consortium name="Wellcome Sanger Institute Data Sharing"/>
        </authorList>
    </citation>
    <scope>NUCLEOTIDE SEQUENCE [LARGE SCALE GENOMIC DNA]</scope>
</reference>
<dbReference type="InterPro" id="IPR004907">
    <property type="entry name" value="ATPase_V1-cplx_csu"/>
</dbReference>
<keyword evidence="2 6" id="KW-0813">Transport</keyword>
<sequence>MTDLWLISVPLDKTSLTNVEKLKRTIAKTNQASCCKFSIPDLKVRRGRVPSIRSLRGYECVIKKTCQCMKEVMEQSNDKVLENALANGVDLLSYVTKFQWDMGKYPTALPLSSLAELINKEVSQVETELKSRSAAYNNVKSSLQNLERKHQGTLHTRSLNEIVRKEDLVVSEYLTTLLVVVNSYIQWERTYESLSEFVVPRSSRKLYEEKEAGVFSVTLFKRAVHQFKAKAEFTVREYCFDLEEQKLQEMKQLSVHKKDQYVSQALPLKSSAVCPSLCSLFVHWLKRNFSEVFVAWIHLKALRVFVESVLRYGLPVRFQALLLQTDKKRSKKLREELASLFMHLDPSFAVSKTDVRVQIYIQFCKHSLESC</sequence>
<reference evidence="7" key="2">
    <citation type="submission" date="2025-08" db="UniProtKB">
        <authorList>
            <consortium name="Ensembl"/>
        </authorList>
    </citation>
    <scope>IDENTIFICATION</scope>
</reference>
<dbReference type="Proteomes" id="UP000472271">
    <property type="component" value="Chromosome 22"/>
</dbReference>
<comment type="subunit">
    <text evidence="6">V-ATPase is a heteromultimeric enzyme made up of two complexes: the ATP-hydrolytic V1 complex and the proton translocation V0 complex. The V1 complex consists of three catalytic AB heterodimers that form a heterohexamer, three peripheral stalks each consisting of EG heterodimers, one central rotor including subunits D and F, and the regulatory subunits C and H. The proton translocation complex V0 consists of the proton transport subunit a, a ring of proteolipid subunits c9c'', rotary subunit d, subunits e and f, and two accessory subunits.</text>
</comment>
<evidence type="ECO:0000256" key="3">
    <source>
        <dbReference type="ARBA" id="ARBA00022781"/>
    </source>
</evidence>
<comment type="function">
    <text evidence="5 6">Subunit of the V1 complex of vacuolar(H+)-ATPase (V-ATPase), a multisubunit enzyme composed of a peripheral complex (V1) that hydrolyzes ATP and a membrane integral complex (V0) that translocates protons. V-ATPase is responsible for acidifying and maintaining the pH of intracellular compartments and in some cell types, is targeted to the plasma membrane, where it is responsible for acidifying the extracellular environment. Subunit C is necessary for the assembly of the catalytic sector of the enzyme and is likely to have a specific function in its catalytic activity.</text>
</comment>
<proteinExistence type="inferred from homology"/>
<evidence type="ECO:0000256" key="6">
    <source>
        <dbReference type="RuleBase" id="RU364010"/>
    </source>
</evidence>
<evidence type="ECO:0000313" key="7">
    <source>
        <dbReference type="Ensembl" id="ENSSORP00005052910.1"/>
    </source>
</evidence>
<dbReference type="SUPFAM" id="SSF118203">
    <property type="entry name" value="Vacuolar ATP synthase subunit C"/>
    <property type="match status" value="1"/>
</dbReference>
<reference evidence="7" key="3">
    <citation type="submission" date="2025-09" db="UniProtKB">
        <authorList>
            <consortium name="Ensembl"/>
        </authorList>
    </citation>
    <scope>IDENTIFICATION</scope>
</reference>
<evidence type="ECO:0000256" key="1">
    <source>
        <dbReference type="ARBA" id="ARBA00006138"/>
    </source>
</evidence>
<dbReference type="Pfam" id="PF03223">
    <property type="entry name" value="V-ATPase_C"/>
    <property type="match status" value="1"/>
</dbReference>